<evidence type="ECO:0000256" key="3">
    <source>
        <dbReference type="ARBA" id="ARBA00022679"/>
    </source>
</evidence>
<protein>
    <recommendedName>
        <fullName evidence="4">Sucrose phosphorylase</fullName>
        <ecNumber evidence="4">2.4.1.7</ecNumber>
    </recommendedName>
    <alternativeName>
        <fullName evidence="4">Sucrose glucosyltransferase</fullName>
    </alternativeName>
</protein>
<feature type="binding site" evidence="5">
    <location>
        <begin position="340"/>
        <end position="341"/>
    </location>
    <ligand>
        <name>substrate</name>
    </ligand>
</feature>
<dbReference type="InterPro" id="IPR017853">
    <property type="entry name" value="GH"/>
</dbReference>
<sequence length="563" mass="64386">MNKQQLLKKAQEKLEFIYGDEYKDSYANELAALVAAWEKKQWEQPRPLSERNVYMITYGDSIYEEEKPTLETLHKFLKNKIGDTVTDVHLLPMFPYTSDDGFSVTDYREINPELGNWGHIESLSEDYRLMFDFVANHISKSSEWFQGYLNDHPKYRHYFIPKDDSFDTSQVVRPRTSPLYHEYAGKNGAKTAWTTFSEDQVDVNVRHFPVLLDLTDILLEYANKGGTSIRLDAIGFLWKRSGTTSIHLPETHAIIELWHLILDYFKEGTQIITETNVPHKENISYFGDGENEAHQVYQFSLPPLVLYTLTTHDSTKLTDWAKTIEKISDEATYFNFLASHDGIGMRPTEGILTEDEKQLLVNKVEENGGRVSYKSNPDGTQSVYELNINYSEALVNKSENETDEDAVRKMLTAHSVLTSFMGVPAIYYHSLLGSKNDYEGLESSGINRRINRQKLEYSRIADELETSEYRRAIFAGMKELVSTRQAEPAFSPYAEQTVLDLGSAVFALERHNRETGDTVFAVANVTNETATVELPASGTNLFTGEKTDREITLAPYSYAWVKK</sequence>
<feature type="binding site" evidence="5">
    <location>
        <begin position="230"/>
        <end position="232"/>
    </location>
    <ligand>
        <name>substrate</name>
    </ligand>
</feature>
<keyword evidence="2 4" id="KW-0328">Glycosyltransferase</keyword>
<keyword evidence="8" id="KW-1185">Reference proteome</keyword>
<dbReference type="Gene3D" id="3.20.20.80">
    <property type="entry name" value="Glycosidases"/>
    <property type="match status" value="1"/>
</dbReference>
<dbReference type="CDD" id="cd11356">
    <property type="entry name" value="AmyAc_Sucrose_phosphorylase-like_1"/>
    <property type="match status" value="1"/>
</dbReference>
<reference evidence="7 8" key="1">
    <citation type="submission" date="2017-10" db="EMBL/GenBank/DDBJ databases">
        <title>Bacillus sp. nov., a halophilic bacterium isolated from a Yangshapao Lake.</title>
        <authorList>
            <person name="Wang H."/>
        </authorList>
    </citation>
    <scope>NUCLEOTIDE SEQUENCE [LARGE SCALE GENOMIC DNA]</scope>
    <source>
        <strain evidence="7 8">YSP-3</strain>
    </source>
</reference>
<dbReference type="GO" id="GO:0009018">
    <property type="term" value="F:sucrose phosphorylase activity"/>
    <property type="evidence" value="ECO:0007669"/>
    <property type="project" value="UniProtKB-EC"/>
</dbReference>
<dbReference type="Pfam" id="PF08533">
    <property type="entry name" value="Glyco_hydro_42C"/>
    <property type="match status" value="1"/>
</dbReference>
<dbReference type="Gene3D" id="2.60.40.1180">
    <property type="entry name" value="Golgi alpha-mannosidase II"/>
    <property type="match status" value="1"/>
</dbReference>
<dbReference type="GO" id="GO:0006012">
    <property type="term" value="P:galactose metabolic process"/>
    <property type="evidence" value="ECO:0007669"/>
    <property type="project" value="InterPro"/>
</dbReference>
<dbReference type="GO" id="GO:0004565">
    <property type="term" value="F:beta-galactosidase activity"/>
    <property type="evidence" value="ECO:0007669"/>
    <property type="project" value="InterPro"/>
</dbReference>
<dbReference type="AlphaFoldDB" id="A0A2W0H2Y8"/>
<feature type="binding site" evidence="5">
    <location>
        <position position="99"/>
    </location>
    <ligand>
        <name>substrate</name>
    </ligand>
</feature>
<organism evidence="7 8">
    <name type="scientific">Alteribacter lacisalsi</name>
    <dbReference type="NCBI Taxonomy" id="2045244"/>
    <lineage>
        <taxon>Bacteria</taxon>
        <taxon>Bacillati</taxon>
        <taxon>Bacillota</taxon>
        <taxon>Bacilli</taxon>
        <taxon>Bacillales</taxon>
        <taxon>Bacillaceae</taxon>
        <taxon>Alteribacter</taxon>
    </lineage>
</organism>
<feature type="domain" description="Glycosyl hydrolase family 13 catalytic" evidence="6">
    <location>
        <begin position="52"/>
        <end position="459"/>
    </location>
</feature>
<evidence type="ECO:0000256" key="5">
    <source>
        <dbReference type="PIRSR" id="PIRSR003059-2"/>
    </source>
</evidence>
<dbReference type="InterPro" id="IPR033746">
    <property type="entry name" value="GGa_phosphorylase"/>
</dbReference>
<feature type="binding site" evidence="5">
    <location>
        <position position="448"/>
    </location>
    <ligand>
        <name>substrate</name>
    </ligand>
</feature>
<dbReference type="OrthoDB" id="9805159at2"/>
<dbReference type="InterPro" id="IPR006047">
    <property type="entry name" value="GH13_cat_dom"/>
</dbReference>
<evidence type="ECO:0000259" key="6">
    <source>
        <dbReference type="SMART" id="SM00642"/>
    </source>
</evidence>
<dbReference type="EC" id="2.4.1.7" evidence="4"/>
<comment type="catalytic activity">
    <reaction evidence="4">
        <text>sucrose + phosphate = D-fructose + alpha-D-glucose 1-phosphate</text>
        <dbReference type="Rhea" id="RHEA:24048"/>
        <dbReference type="ChEBI" id="CHEBI:17992"/>
        <dbReference type="ChEBI" id="CHEBI:37721"/>
        <dbReference type="ChEBI" id="CHEBI:43474"/>
        <dbReference type="ChEBI" id="CHEBI:58601"/>
        <dbReference type="EC" id="2.4.1.7"/>
    </reaction>
</comment>
<feature type="binding site" evidence="5">
    <location>
        <position position="137"/>
    </location>
    <ligand>
        <name>substrate</name>
    </ligand>
</feature>
<dbReference type="Proteomes" id="UP000248066">
    <property type="component" value="Unassembled WGS sequence"/>
</dbReference>
<evidence type="ECO:0000256" key="4">
    <source>
        <dbReference type="PIRNR" id="PIRNR003059"/>
    </source>
</evidence>
<dbReference type="InterPro" id="IPR016377">
    <property type="entry name" value="Sucrose_GGa_phosphorylase-rel"/>
</dbReference>
<accession>A0A2W0H2Y8</accession>
<name>A0A2W0H2Y8_9BACI</name>
<dbReference type="InterPro" id="IPR013739">
    <property type="entry name" value="Beta_galactosidase_C"/>
</dbReference>
<keyword evidence="3 4" id="KW-0808">Transferase</keyword>
<proteinExistence type="inferred from homology"/>
<comment type="similarity">
    <text evidence="1 4">Belongs to the glycosyl hydrolase 13 family. Sucrose phosphorylase subfamily.</text>
</comment>
<dbReference type="InterPro" id="IPR045857">
    <property type="entry name" value="O16G_dom_2"/>
</dbReference>
<comment type="caution">
    <text evidence="7">The sequence shown here is derived from an EMBL/GenBank/DDBJ whole genome shotgun (WGS) entry which is preliminary data.</text>
</comment>
<evidence type="ECO:0000256" key="1">
    <source>
        <dbReference type="ARBA" id="ARBA00008452"/>
    </source>
</evidence>
<dbReference type="Gene3D" id="3.90.400.10">
    <property type="entry name" value="Oligo-1,6-glucosidase, Domain 2"/>
    <property type="match status" value="1"/>
</dbReference>
<dbReference type="SUPFAM" id="SSF51445">
    <property type="entry name" value="(Trans)glycosidases"/>
    <property type="match status" value="1"/>
</dbReference>
<evidence type="ECO:0000313" key="8">
    <source>
        <dbReference type="Proteomes" id="UP000248066"/>
    </source>
</evidence>
<gene>
    <name evidence="7" type="ORF">CR205_17570</name>
</gene>
<dbReference type="PANTHER" id="PTHR38784">
    <property type="entry name" value="SUCROSE PHOSPHORYLASE"/>
    <property type="match status" value="1"/>
</dbReference>
<dbReference type="RefSeq" id="WP_110521449.1">
    <property type="nucleotide sequence ID" value="NZ_PDOF01000003.1"/>
</dbReference>
<dbReference type="PIRSF" id="PIRSF003059">
    <property type="entry name" value="Sucrose_phosphorylase"/>
    <property type="match status" value="1"/>
</dbReference>
<dbReference type="SMART" id="SM00642">
    <property type="entry name" value="Aamy"/>
    <property type="match status" value="1"/>
</dbReference>
<evidence type="ECO:0000256" key="2">
    <source>
        <dbReference type="ARBA" id="ARBA00022676"/>
    </source>
</evidence>
<evidence type="ECO:0000313" key="7">
    <source>
        <dbReference type="EMBL" id="PYZ96173.1"/>
    </source>
</evidence>
<dbReference type="InterPro" id="IPR013780">
    <property type="entry name" value="Glyco_hydro_b"/>
</dbReference>
<dbReference type="EMBL" id="PDOF01000003">
    <property type="protein sequence ID" value="PYZ96173.1"/>
    <property type="molecule type" value="Genomic_DNA"/>
</dbReference>
<dbReference type="Pfam" id="PF00128">
    <property type="entry name" value="Alpha-amylase"/>
    <property type="match status" value="1"/>
</dbReference>
<dbReference type="PANTHER" id="PTHR38784:SF1">
    <property type="entry name" value="SUCROSE PHOSPHORYLASE"/>
    <property type="match status" value="1"/>
</dbReference>